<proteinExistence type="predicted"/>
<dbReference type="PANTHER" id="PTHR45947">
    <property type="entry name" value="SULFOQUINOVOSYL TRANSFERASE SQD2"/>
    <property type="match status" value="1"/>
</dbReference>
<dbReference type="OrthoDB" id="9781738at2"/>
<dbReference type="Pfam" id="PF13692">
    <property type="entry name" value="Glyco_trans_1_4"/>
    <property type="match status" value="1"/>
</dbReference>
<dbReference type="Gene3D" id="3.40.50.2000">
    <property type="entry name" value="Glycogen Phosphorylase B"/>
    <property type="match status" value="2"/>
</dbReference>
<dbReference type="RefSeq" id="WP_114441782.1">
    <property type="nucleotide sequence ID" value="NZ_QOZG01000007.1"/>
</dbReference>
<dbReference type="InterPro" id="IPR050194">
    <property type="entry name" value="Glycosyltransferase_grp1"/>
</dbReference>
<evidence type="ECO:0000313" key="2">
    <source>
        <dbReference type="Proteomes" id="UP000253420"/>
    </source>
</evidence>
<evidence type="ECO:0000313" key="1">
    <source>
        <dbReference type="EMBL" id="RCS22665.1"/>
    </source>
</evidence>
<dbReference type="CDD" id="cd03801">
    <property type="entry name" value="GT4_PimA-like"/>
    <property type="match status" value="1"/>
</dbReference>
<gene>
    <name evidence="1" type="ORF">DUT91_17460</name>
</gene>
<accession>A0A368K1X0</accession>
<dbReference type="Proteomes" id="UP000253420">
    <property type="component" value="Unassembled WGS sequence"/>
</dbReference>
<dbReference type="AlphaFoldDB" id="A0A368K1X0"/>
<keyword evidence="2" id="KW-1185">Reference proteome</keyword>
<dbReference type="EMBL" id="QOZG01000007">
    <property type="protein sequence ID" value="RCS22665.1"/>
    <property type="molecule type" value="Genomic_DNA"/>
</dbReference>
<protein>
    <submittedName>
        <fullName evidence="1">Glycosyltransferase family 1 protein</fullName>
    </submittedName>
</protein>
<comment type="caution">
    <text evidence="1">The sequence shown here is derived from an EMBL/GenBank/DDBJ whole genome shotgun (WGS) entry which is preliminary data.</text>
</comment>
<keyword evidence="1" id="KW-0808">Transferase</keyword>
<reference evidence="1 2" key="1">
    <citation type="submission" date="2018-07" db="EMBL/GenBank/DDBJ databases">
        <title>The draft genome of Phyllobacterium salinisoli.</title>
        <authorList>
            <person name="Liu L."/>
            <person name="Li L."/>
            <person name="Zhang X."/>
            <person name="Liang L."/>
        </authorList>
    </citation>
    <scope>NUCLEOTIDE SEQUENCE [LARGE SCALE GENOMIC DNA]</scope>
    <source>
        <strain evidence="1 2">LLAN61</strain>
    </source>
</reference>
<dbReference type="GO" id="GO:0016757">
    <property type="term" value="F:glycosyltransferase activity"/>
    <property type="evidence" value="ECO:0007669"/>
    <property type="project" value="TreeGrafter"/>
</dbReference>
<organism evidence="1 2">
    <name type="scientific">Phyllobacterium salinisoli</name>
    <dbReference type="NCBI Taxonomy" id="1899321"/>
    <lineage>
        <taxon>Bacteria</taxon>
        <taxon>Pseudomonadati</taxon>
        <taxon>Pseudomonadota</taxon>
        <taxon>Alphaproteobacteria</taxon>
        <taxon>Hyphomicrobiales</taxon>
        <taxon>Phyllobacteriaceae</taxon>
        <taxon>Phyllobacterium</taxon>
    </lineage>
</organism>
<dbReference type="PANTHER" id="PTHR45947:SF3">
    <property type="entry name" value="SULFOQUINOVOSYL TRANSFERASE SQD2"/>
    <property type="match status" value="1"/>
</dbReference>
<name>A0A368K1X0_9HYPH</name>
<sequence>MRFAYFARPHIGGTYSVFKQLRHGLAPSGIEIRWLSTGKTDVETDERWRAERAIGDALDPQGRLGEKERAELLLRFIEENGLDGVFINVLADRLETNIVRYLPPHVLRFMIVHTITPATYAAAASIRDHVHATIGVSQRCRGDLVSRFGFPPKRIVAIANAVDFTDAGSRPRSAPPSGGLRLLFLGRIDDTSKGVFWLPRLMGRLPSSVRLTVAGDGPDLPKLRKQCAPHHSRVTFTGVIAHEKVRELLAAHDILVMPSRFEGSPMSLIESMATGCIPVASNISGVTDTLVDHGINGMLFPVGDWRQAARHIETIRSNSALLSAMSRAAQAKAESGFTTTRMAASYAALIAAVKADPPILAAPRSLEEWSLPAGLRTNLRTYLPQPVKNWLRLVQERLHTAASST</sequence>
<dbReference type="SUPFAM" id="SSF53756">
    <property type="entry name" value="UDP-Glycosyltransferase/glycogen phosphorylase"/>
    <property type="match status" value="1"/>
</dbReference>